<reference evidence="1" key="2">
    <citation type="journal article" date="2015" name="Fish Shellfish Immunol.">
        <title>Early steps in the European eel (Anguilla anguilla)-Vibrio vulnificus interaction in the gills: Role of the RtxA13 toxin.</title>
        <authorList>
            <person name="Callol A."/>
            <person name="Pajuelo D."/>
            <person name="Ebbesson L."/>
            <person name="Teles M."/>
            <person name="MacKenzie S."/>
            <person name="Amaro C."/>
        </authorList>
    </citation>
    <scope>NUCLEOTIDE SEQUENCE</scope>
</reference>
<accession>A0A0E9VEN6</accession>
<reference evidence="1" key="1">
    <citation type="submission" date="2014-11" db="EMBL/GenBank/DDBJ databases">
        <authorList>
            <person name="Amaro Gonzalez C."/>
        </authorList>
    </citation>
    <scope>NUCLEOTIDE SEQUENCE</scope>
</reference>
<sequence>MRASNYEEHLYEKLASHVILSFKDMLSSGLARSWLAMYLDSCTLDVANEIKYICTG</sequence>
<dbReference type="AlphaFoldDB" id="A0A0E9VEN6"/>
<evidence type="ECO:0000313" key="1">
    <source>
        <dbReference type="EMBL" id="JAH75905.1"/>
    </source>
</evidence>
<dbReference type="EMBL" id="GBXM01032672">
    <property type="protein sequence ID" value="JAH75905.1"/>
    <property type="molecule type" value="Transcribed_RNA"/>
</dbReference>
<proteinExistence type="predicted"/>
<name>A0A0E9VEN6_ANGAN</name>
<organism evidence="1">
    <name type="scientific">Anguilla anguilla</name>
    <name type="common">European freshwater eel</name>
    <name type="synonym">Muraena anguilla</name>
    <dbReference type="NCBI Taxonomy" id="7936"/>
    <lineage>
        <taxon>Eukaryota</taxon>
        <taxon>Metazoa</taxon>
        <taxon>Chordata</taxon>
        <taxon>Craniata</taxon>
        <taxon>Vertebrata</taxon>
        <taxon>Euteleostomi</taxon>
        <taxon>Actinopterygii</taxon>
        <taxon>Neopterygii</taxon>
        <taxon>Teleostei</taxon>
        <taxon>Anguilliformes</taxon>
        <taxon>Anguillidae</taxon>
        <taxon>Anguilla</taxon>
    </lineage>
</organism>
<protein>
    <submittedName>
        <fullName evidence="1">Uncharacterized protein</fullName>
    </submittedName>
</protein>